<dbReference type="KEGG" id="asol:BEN76_07915"/>
<feature type="transmembrane region" description="Helical" evidence="5">
    <location>
        <begin position="210"/>
        <end position="230"/>
    </location>
</feature>
<keyword evidence="3 5" id="KW-1133">Transmembrane helix</keyword>
<organism evidence="6 7">
    <name type="scientific">Acinetobacter soli</name>
    <dbReference type="NCBI Taxonomy" id="487316"/>
    <lineage>
        <taxon>Bacteria</taxon>
        <taxon>Pseudomonadati</taxon>
        <taxon>Pseudomonadota</taxon>
        <taxon>Gammaproteobacteria</taxon>
        <taxon>Moraxellales</taxon>
        <taxon>Moraxellaceae</taxon>
        <taxon>Acinetobacter</taxon>
    </lineage>
</organism>
<dbReference type="Pfam" id="PF01988">
    <property type="entry name" value="VIT1"/>
    <property type="match status" value="1"/>
</dbReference>
<feature type="transmembrane region" description="Helical" evidence="5">
    <location>
        <begin position="175"/>
        <end position="198"/>
    </location>
</feature>
<evidence type="ECO:0000256" key="1">
    <source>
        <dbReference type="ARBA" id="ARBA00004127"/>
    </source>
</evidence>
<evidence type="ECO:0000256" key="3">
    <source>
        <dbReference type="ARBA" id="ARBA00022989"/>
    </source>
</evidence>
<keyword evidence="4 5" id="KW-0472">Membrane</keyword>
<evidence type="ECO:0000256" key="5">
    <source>
        <dbReference type="SAM" id="Phobius"/>
    </source>
</evidence>
<dbReference type="GO" id="GO:0005384">
    <property type="term" value="F:manganese ion transmembrane transporter activity"/>
    <property type="evidence" value="ECO:0007669"/>
    <property type="project" value="InterPro"/>
</dbReference>
<protein>
    <recommendedName>
        <fullName evidence="8">VIT family protein</fullName>
    </recommendedName>
</protein>
<dbReference type="GO" id="GO:0012505">
    <property type="term" value="C:endomembrane system"/>
    <property type="evidence" value="ECO:0007669"/>
    <property type="project" value="UniProtKB-SubCell"/>
</dbReference>
<dbReference type="CDD" id="cd02432">
    <property type="entry name" value="Nodulin-21_like_1"/>
    <property type="match status" value="1"/>
</dbReference>
<dbReference type="eggNOG" id="COG1814">
    <property type="taxonomic scope" value="Bacteria"/>
</dbReference>
<gene>
    <name evidence="6" type="ORF">BEN76_07915</name>
</gene>
<dbReference type="PANTHER" id="PTHR31851">
    <property type="entry name" value="FE(2+)/MN(2+) TRANSPORTER PCL1"/>
    <property type="match status" value="1"/>
</dbReference>
<name>A0A1P8EIC3_9GAMM</name>
<keyword evidence="2 5" id="KW-0812">Transmembrane</keyword>
<evidence type="ECO:0000256" key="4">
    <source>
        <dbReference type="ARBA" id="ARBA00023136"/>
    </source>
</evidence>
<evidence type="ECO:0000313" key="7">
    <source>
        <dbReference type="Proteomes" id="UP000185674"/>
    </source>
</evidence>
<proteinExistence type="predicted"/>
<feature type="transmembrane region" description="Helical" evidence="5">
    <location>
        <begin position="47"/>
        <end position="66"/>
    </location>
</feature>
<evidence type="ECO:0000313" key="6">
    <source>
        <dbReference type="EMBL" id="APV35949.1"/>
    </source>
</evidence>
<reference evidence="6 7" key="1">
    <citation type="submission" date="2016-08" db="EMBL/GenBank/DDBJ databases">
        <title>Complete genome sequence of Acinetobacter baylyi strain GFJ2.</title>
        <authorList>
            <person name="Tabata M."/>
            <person name="Kuboki S."/>
            <person name="Gibu N."/>
            <person name="Kinouchi Y."/>
            <person name="Vangnai A."/>
            <person name="Kasai D."/>
            <person name="Fukuda M."/>
        </authorList>
    </citation>
    <scope>NUCLEOTIDE SEQUENCE [LARGE SCALE GENOMIC DNA]</scope>
    <source>
        <strain evidence="6 7">GFJ2</strain>
    </source>
</reference>
<sequence>MTYSHHAEDHYIHRTGWLRASVLGANDGIISVTSLVMGMAASGASSHTLFIACLAGLISGATSMAAGEYVSVQSQKDIEHADLKFEARELEKNPHLELEELTIIYMRRGLSPELAKEVAIQLTEKDALEAHARDEIGIIEQTAARPIQAAFSSALSFSLGALCPMLAILLSPEHLVSIVVLIVGICSLAIMGALSSYFAGTALWKGSLRITLWGILAMAFSSWVGSFFQVGPI</sequence>
<dbReference type="EMBL" id="CP016896">
    <property type="protein sequence ID" value="APV35949.1"/>
    <property type="molecule type" value="Genomic_DNA"/>
</dbReference>
<dbReference type="Proteomes" id="UP000185674">
    <property type="component" value="Chromosome"/>
</dbReference>
<accession>A0A1P8EIC3</accession>
<dbReference type="GO" id="GO:0030026">
    <property type="term" value="P:intracellular manganese ion homeostasis"/>
    <property type="evidence" value="ECO:0007669"/>
    <property type="project" value="InterPro"/>
</dbReference>
<feature type="transmembrane region" description="Helical" evidence="5">
    <location>
        <begin position="20"/>
        <end position="41"/>
    </location>
</feature>
<dbReference type="AlphaFoldDB" id="A0A1P8EIC3"/>
<evidence type="ECO:0008006" key="8">
    <source>
        <dbReference type="Google" id="ProtNLM"/>
    </source>
</evidence>
<dbReference type="STRING" id="487316.BEN76_07915"/>
<feature type="transmembrane region" description="Helical" evidence="5">
    <location>
        <begin position="149"/>
        <end position="169"/>
    </location>
</feature>
<dbReference type="InterPro" id="IPR008217">
    <property type="entry name" value="Ccc1_fam"/>
</dbReference>
<dbReference type="RefSeq" id="WP_004946351.1">
    <property type="nucleotide sequence ID" value="NZ_BKPN01000001.1"/>
</dbReference>
<comment type="subcellular location">
    <subcellularLocation>
        <location evidence="1">Endomembrane system</location>
        <topology evidence="1">Multi-pass membrane protein</topology>
    </subcellularLocation>
</comment>
<evidence type="ECO:0000256" key="2">
    <source>
        <dbReference type="ARBA" id="ARBA00022692"/>
    </source>
</evidence>